<dbReference type="PANTHER" id="PTHR45398">
    <property type="match status" value="1"/>
</dbReference>
<dbReference type="SUPFAM" id="SSF52777">
    <property type="entry name" value="CoA-dependent acyltransferases"/>
    <property type="match status" value="1"/>
</dbReference>
<dbReference type="RefSeq" id="WP_164324884.1">
    <property type="nucleotide sequence ID" value="NZ_JAAGLU010000312.1"/>
</dbReference>
<dbReference type="AlphaFoldDB" id="A0A6B3C8Y2"/>
<dbReference type="Gene3D" id="3.30.559.10">
    <property type="entry name" value="Chloramphenicol acetyltransferase-like domain"/>
    <property type="match status" value="1"/>
</dbReference>
<dbReference type="Pfam" id="PF00668">
    <property type="entry name" value="Condensation"/>
    <property type="match status" value="1"/>
</dbReference>
<gene>
    <name evidence="2" type="ORF">G3I71_45945</name>
</gene>
<protein>
    <recommendedName>
        <fullName evidence="1">Condensation domain-containing protein</fullName>
    </recommendedName>
</protein>
<accession>A0A6B3C8Y2</accession>
<dbReference type="EMBL" id="JAAGLU010000312">
    <property type="protein sequence ID" value="NEC92916.1"/>
    <property type="molecule type" value="Genomic_DNA"/>
</dbReference>
<dbReference type="GO" id="GO:0008610">
    <property type="term" value="P:lipid biosynthetic process"/>
    <property type="evidence" value="ECO:0007669"/>
    <property type="project" value="UniProtKB-ARBA"/>
</dbReference>
<name>A0A6B3C8Y2_9ACTN</name>
<evidence type="ECO:0000259" key="1">
    <source>
        <dbReference type="Pfam" id="PF00668"/>
    </source>
</evidence>
<dbReference type="InterPro" id="IPR023213">
    <property type="entry name" value="CAT-like_dom_sf"/>
</dbReference>
<dbReference type="InterPro" id="IPR001242">
    <property type="entry name" value="Condensation_dom"/>
</dbReference>
<dbReference type="GO" id="GO:0003824">
    <property type="term" value="F:catalytic activity"/>
    <property type="evidence" value="ECO:0007669"/>
    <property type="project" value="InterPro"/>
</dbReference>
<evidence type="ECO:0000313" key="2">
    <source>
        <dbReference type="EMBL" id="NEC92916.1"/>
    </source>
</evidence>
<feature type="non-terminal residue" evidence="2">
    <location>
        <position position="192"/>
    </location>
</feature>
<proteinExistence type="predicted"/>
<sequence length="192" mass="21371">PDHSPLSYAQQRLWCLHQLEGPSSTYNLPAAHRQPGDLAVVSLRLPIGDVVARHESLRTTFAEDEEHGPHQIVRPVGEAVVPFTVREADADDVSALIAEATGRGFDLTSEIPIRASLFRITDEEHVLLLLIHHIASDAWSRTPLAHDLTTAYTTRTTNNSATHWEPLPVQYADYALWQRQLLGNDTDLTTTD</sequence>
<feature type="non-terminal residue" evidence="2">
    <location>
        <position position="1"/>
    </location>
</feature>
<comment type="caution">
    <text evidence="2">The sequence shown here is derived from an EMBL/GenBank/DDBJ whole genome shotgun (WGS) entry which is preliminary data.</text>
</comment>
<feature type="domain" description="Condensation" evidence="1">
    <location>
        <begin position="2"/>
        <end position="184"/>
    </location>
</feature>
<dbReference type="PANTHER" id="PTHR45398:SF1">
    <property type="entry name" value="ENZYME, PUTATIVE (JCVI)-RELATED"/>
    <property type="match status" value="1"/>
</dbReference>
<organism evidence="2">
    <name type="scientific">Streptomyces sp. SID12501</name>
    <dbReference type="NCBI Taxonomy" id="2706042"/>
    <lineage>
        <taxon>Bacteria</taxon>
        <taxon>Bacillati</taxon>
        <taxon>Actinomycetota</taxon>
        <taxon>Actinomycetes</taxon>
        <taxon>Kitasatosporales</taxon>
        <taxon>Streptomycetaceae</taxon>
        <taxon>Streptomyces</taxon>
    </lineage>
</organism>
<reference evidence="2" key="1">
    <citation type="submission" date="2020-01" db="EMBL/GenBank/DDBJ databases">
        <title>Insect and environment-associated Actinomycetes.</title>
        <authorList>
            <person name="Currrie C."/>
            <person name="Chevrette M."/>
            <person name="Carlson C."/>
            <person name="Stubbendieck R."/>
            <person name="Wendt-Pienkowski E."/>
        </authorList>
    </citation>
    <scope>NUCLEOTIDE SEQUENCE</scope>
    <source>
        <strain evidence="2">SID12501</strain>
    </source>
</reference>